<accession>C3YSA2</accession>
<comment type="similarity">
    <text evidence="1">Belongs to the SLAIN motif-containing family.</text>
</comment>
<sequence length="144" mass="16440">MEPGSLLGVCRWHGNHHNISARCRILSYMSIFPWLYVSPARSATPTHKNTSPYKWVRQDFEKSSPEVDSTRQSLLLKLDECSRGYSSIYSPNVSRESNDHIASLSPIEEARPPSPTIPQIKQQLRDIRTITGEYCHAKKHCAFL</sequence>
<evidence type="ECO:0000256" key="1">
    <source>
        <dbReference type="ARBA" id="ARBA00006652"/>
    </source>
</evidence>
<dbReference type="PANTHER" id="PTHR22406:SF7">
    <property type="entry name" value="NASCENT POLYPEPTIDE-ASSOCIATED COMPLEX SUBUNIT ALPHA, MUSCLE-SPECIFIC FORM"/>
    <property type="match status" value="1"/>
</dbReference>
<dbReference type="InterPro" id="IPR026179">
    <property type="entry name" value="Slain"/>
</dbReference>
<gene>
    <name evidence="3" type="ORF">BRAFLDRAFT_96965</name>
</gene>
<reference evidence="3" key="1">
    <citation type="journal article" date="2008" name="Nature">
        <title>The amphioxus genome and the evolution of the chordate karyotype.</title>
        <authorList>
            <consortium name="US DOE Joint Genome Institute (JGI-PGF)"/>
            <person name="Putnam N.H."/>
            <person name="Butts T."/>
            <person name="Ferrier D.E.K."/>
            <person name="Furlong R.F."/>
            <person name="Hellsten U."/>
            <person name="Kawashima T."/>
            <person name="Robinson-Rechavi M."/>
            <person name="Shoguchi E."/>
            <person name="Terry A."/>
            <person name="Yu J.-K."/>
            <person name="Benito-Gutierrez E.L."/>
            <person name="Dubchak I."/>
            <person name="Garcia-Fernandez J."/>
            <person name="Gibson-Brown J.J."/>
            <person name="Grigoriev I.V."/>
            <person name="Horton A.C."/>
            <person name="de Jong P.J."/>
            <person name="Jurka J."/>
            <person name="Kapitonov V.V."/>
            <person name="Kohara Y."/>
            <person name="Kuroki Y."/>
            <person name="Lindquist E."/>
            <person name="Lucas S."/>
            <person name="Osoegawa K."/>
            <person name="Pennacchio L.A."/>
            <person name="Salamov A.A."/>
            <person name="Satou Y."/>
            <person name="Sauka-Spengler T."/>
            <person name="Schmutz J."/>
            <person name="Shin-I T."/>
            <person name="Toyoda A."/>
            <person name="Bronner-Fraser M."/>
            <person name="Fujiyama A."/>
            <person name="Holland L.Z."/>
            <person name="Holland P.W.H."/>
            <person name="Satoh N."/>
            <person name="Rokhsar D.S."/>
        </authorList>
    </citation>
    <scope>NUCLEOTIDE SEQUENCE [LARGE SCALE GENOMIC DNA]</scope>
    <source>
        <strain evidence="3">S238N-H82</strain>
        <tissue evidence="3">Testes</tissue>
    </source>
</reference>
<dbReference type="InParanoid" id="C3YSA2"/>
<name>C3YSA2_BRAFL</name>
<evidence type="ECO:0000256" key="2">
    <source>
        <dbReference type="ARBA" id="ARBA00023054"/>
    </source>
</evidence>
<protein>
    <submittedName>
        <fullName evidence="3">Uncharacterized protein</fullName>
    </submittedName>
</protein>
<evidence type="ECO:0000313" key="3">
    <source>
        <dbReference type="EMBL" id="EEN57007.1"/>
    </source>
</evidence>
<organism>
    <name type="scientific">Branchiostoma floridae</name>
    <name type="common">Florida lancelet</name>
    <name type="synonym">Amphioxus</name>
    <dbReference type="NCBI Taxonomy" id="7739"/>
    <lineage>
        <taxon>Eukaryota</taxon>
        <taxon>Metazoa</taxon>
        <taxon>Chordata</taxon>
        <taxon>Cephalochordata</taxon>
        <taxon>Leptocardii</taxon>
        <taxon>Amphioxiformes</taxon>
        <taxon>Branchiostomatidae</taxon>
        <taxon>Branchiostoma</taxon>
    </lineage>
</organism>
<dbReference type="EMBL" id="GG666548">
    <property type="protein sequence ID" value="EEN57007.1"/>
    <property type="molecule type" value="Genomic_DNA"/>
</dbReference>
<keyword evidence="2" id="KW-0175">Coiled coil</keyword>
<dbReference type="PANTHER" id="PTHR22406">
    <property type="entry name" value="NASCENT POLYPEPTIDE-ASSOCIATED COMPLEX SUBUNIT ALPHA, MUSCLE-SPECIFIC FORM"/>
    <property type="match status" value="1"/>
</dbReference>
<proteinExistence type="inferred from homology"/>
<dbReference type="AlphaFoldDB" id="C3YSA2"/>
<dbReference type="Pfam" id="PF15301">
    <property type="entry name" value="SLAIN"/>
    <property type="match status" value="1"/>
</dbReference>